<reference evidence="1" key="1">
    <citation type="submission" date="2014-11" db="EMBL/GenBank/DDBJ databases">
        <authorList>
            <person name="Amaro Gonzalez C."/>
        </authorList>
    </citation>
    <scope>NUCLEOTIDE SEQUENCE</scope>
</reference>
<proteinExistence type="predicted"/>
<sequence length="56" mass="6558">MSVIKEDVFLAFLPKTGLFPFVVAATHRTRVVNPNYLPRCIQWCERLYEVIFLSDL</sequence>
<dbReference type="EMBL" id="GBXM01045901">
    <property type="protein sequence ID" value="JAH62676.1"/>
    <property type="molecule type" value="Transcribed_RNA"/>
</dbReference>
<protein>
    <submittedName>
        <fullName evidence="1">Uncharacterized protein</fullName>
    </submittedName>
</protein>
<evidence type="ECO:0000313" key="1">
    <source>
        <dbReference type="EMBL" id="JAH62676.1"/>
    </source>
</evidence>
<dbReference type="AlphaFoldDB" id="A0A0E9UA01"/>
<name>A0A0E9UA01_ANGAN</name>
<accession>A0A0E9UA01</accession>
<reference evidence="1" key="2">
    <citation type="journal article" date="2015" name="Fish Shellfish Immunol.">
        <title>Early steps in the European eel (Anguilla anguilla)-Vibrio vulnificus interaction in the gills: Role of the RtxA13 toxin.</title>
        <authorList>
            <person name="Callol A."/>
            <person name="Pajuelo D."/>
            <person name="Ebbesson L."/>
            <person name="Teles M."/>
            <person name="MacKenzie S."/>
            <person name="Amaro C."/>
        </authorList>
    </citation>
    <scope>NUCLEOTIDE SEQUENCE</scope>
</reference>
<organism evidence="1">
    <name type="scientific">Anguilla anguilla</name>
    <name type="common">European freshwater eel</name>
    <name type="synonym">Muraena anguilla</name>
    <dbReference type="NCBI Taxonomy" id="7936"/>
    <lineage>
        <taxon>Eukaryota</taxon>
        <taxon>Metazoa</taxon>
        <taxon>Chordata</taxon>
        <taxon>Craniata</taxon>
        <taxon>Vertebrata</taxon>
        <taxon>Euteleostomi</taxon>
        <taxon>Actinopterygii</taxon>
        <taxon>Neopterygii</taxon>
        <taxon>Teleostei</taxon>
        <taxon>Anguilliformes</taxon>
        <taxon>Anguillidae</taxon>
        <taxon>Anguilla</taxon>
    </lineage>
</organism>